<evidence type="ECO:0000256" key="4">
    <source>
        <dbReference type="ARBA" id="ARBA00022989"/>
    </source>
</evidence>
<evidence type="ECO:0000256" key="7">
    <source>
        <dbReference type="SAM" id="Phobius"/>
    </source>
</evidence>
<dbReference type="AlphaFoldDB" id="A0A6V8MIG9"/>
<reference evidence="9" key="1">
    <citation type="submission" date="2020-06" db="EMBL/GenBank/DDBJ databases">
        <title>Draft genomic sequence of Geomonas sp. Red330.</title>
        <authorList>
            <person name="Itoh H."/>
            <person name="Zhenxing X."/>
            <person name="Ushijima N."/>
            <person name="Masuda Y."/>
            <person name="Shiratori Y."/>
            <person name="Senoo K."/>
        </authorList>
    </citation>
    <scope>NUCLEOTIDE SEQUENCE [LARGE SCALE GENOMIC DNA]</scope>
    <source>
        <strain evidence="9">Red330</strain>
    </source>
</reference>
<evidence type="ECO:0000256" key="1">
    <source>
        <dbReference type="ARBA" id="ARBA00004651"/>
    </source>
</evidence>
<keyword evidence="3 7" id="KW-0812">Transmembrane</keyword>
<dbReference type="PANTHER" id="PTHR30213">
    <property type="entry name" value="INNER MEMBRANE PROTEIN YHJD"/>
    <property type="match status" value="1"/>
</dbReference>
<dbReference type="InterPro" id="IPR036388">
    <property type="entry name" value="WH-like_DNA-bd_sf"/>
</dbReference>
<dbReference type="SUPFAM" id="SSF46785">
    <property type="entry name" value="Winged helix' DNA-binding domain"/>
    <property type="match status" value="1"/>
</dbReference>
<comment type="caution">
    <text evidence="8">The sequence shown here is derived from an EMBL/GenBank/DDBJ whole genome shotgun (WGS) entry which is preliminary data.</text>
</comment>
<feature type="transmembrane region" description="Helical" evidence="7">
    <location>
        <begin position="154"/>
        <end position="176"/>
    </location>
</feature>
<keyword evidence="2" id="KW-1003">Cell membrane</keyword>
<dbReference type="EMBL" id="BLXX01000005">
    <property type="protein sequence ID" value="GFO59810.1"/>
    <property type="molecule type" value="Genomic_DNA"/>
</dbReference>
<feature type="transmembrane region" description="Helical" evidence="7">
    <location>
        <begin position="113"/>
        <end position="134"/>
    </location>
</feature>
<keyword evidence="4 7" id="KW-1133">Transmembrane helix</keyword>
<dbReference type="PANTHER" id="PTHR30213:SF0">
    <property type="entry name" value="UPF0761 MEMBRANE PROTEIN YIHY"/>
    <property type="match status" value="1"/>
</dbReference>
<feature type="compositionally biased region" description="Basic and acidic residues" evidence="6">
    <location>
        <begin position="430"/>
        <end position="451"/>
    </location>
</feature>
<protein>
    <submittedName>
        <fullName evidence="8">Uncharacterized protein</fullName>
    </submittedName>
</protein>
<dbReference type="Pfam" id="PF03631">
    <property type="entry name" value="Virul_fac_BrkB"/>
    <property type="match status" value="1"/>
</dbReference>
<dbReference type="NCBIfam" id="TIGR00765">
    <property type="entry name" value="yihY_not_rbn"/>
    <property type="match status" value="1"/>
</dbReference>
<dbReference type="RefSeq" id="WP_183354632.1">
    <property type="nucleotide sequence ID" value="NZ_BLXX01000005.1"/>
</dbReference>
<feature type="transmembrane region" description="Helical" evidence="7">
    <location>
        <begin position="55"/>
        <end position="75"/>
    </location>
</feature>
<gene>
    <name evidence="8" type="ORF">GMST_21350</name>
</gene>
<proteinExistence type="predicted"/>
<dbReference type="InterPro" id="IPR017039">
    <property type="entry name" value="Virul_fac_BrkB"/>
</dbReference>
<evidence type="ECO:0000313" key="8">
    <source>
        <dbReference type="EMBL" id="GFO59810.1"/>
    </source>
</evidence>
<accession>A0A6V8MIG9</accession>
<evidence type="ECO:0000256" key="2">
    <source>
        <dbReference type="ARBA" id="ARBA00022475"/>
    </source>
</evidence>
<dbReference type="GO" id="GO:0005886">
    <property type="term" value="C:plasma membrane"/>
    <property type="evidence" value="ECO:0007669"/>
    <property type="project" value="UniProtKB-SubCell"/>
</dbReference>
<feature type="transmembrane region" description="Helical" evidence="7">
    <location>
        <begin position="227"/>
        <end position="249"/>
    </location>
</feature>
<feature type="transmembrane region" description="Helical" evidence="7">
    <location>
        <begin position="196"/>
        <end position="220"/>
    </location>
</feature>
<dbReference type="InterPro" id="IPR036390">
    <property type="entry name" value="WH_DNA-bd_sf"/>
</dbReference>
<feature type="transmembrane region" description="Helical" evidence="7">
    <location>
        <begin position="261"/>
        <end position="290"/>
    </location>
</feature>
<evidence type="ECO:0000256" key="6">
    <source>
        <dbReference type="SAM" id="MobiDB-lite"/>
    </source>
</evidence>
<comment type="subcellular location">
    <subcellularLocation>
        <location evidence="1">Cell membrane</location>
        <topology evidence="1">Multi-pass membrane protein</topology>
    </subcellularLocation>
</comment>
<evidence type="ECO:0000313" key="9">
    <source>
        <dbReference type="Proteomes" id="UP000556026"/>
    </source>
</evidence>
<name>A0A6V8MIG9_9BACT</name>
<evidence type="ECO:0000256" key="3">
    <source>
        <dbReference type="ARBA" id="ARBA00022692"/>
    </source>
</evidence>
<evidence type="ECO:0000256" key="5">
    <source>
        <dbReference type="ARBA" id="ARBA00023136"/>
    </source>
</evidence>
<keyword evidence="5 7" id="KW-0472">Membrane</keyword>
<dbReference type="Gene3D" id="1.10.10.10">
    <property type="entry name" value="Winged helix-like DNA-binding domain superfamily/Winged helix DNA-binding domain"/>
    <property type="match status" value="1"/>
</dbReference>
<organism evidence="8 9">
    <name type="scientific">Geomonas silvestris</name>
    <dbReference type="NCBI Taxonomy" id="2740184"/>
    <lineage>
        <taxon>Bacteria</taxon>
        <taxon>Pseudomonadati</taxon>
        <taxon>Thermodesulfobacteriota</taxon>
        <taxon>Desulfuromonadia</taxon>
        <taxon>Geobacterales</taxon>
        <taxon>Geobacteraceae</taxon>
        <taxon>Geomonas</taxon>
    </lineage>
</organism>
<keyword evidence="9" id="KW-1185">Reference proteome</keyword>
<feature type="region of interest" description="Disordered" evidence="6">
    <location>
        <begin position="427"/>
        <end position="451"/>
    </location>
</feature>
<sequence length="451" mass="49687">MNEAPGLKDLFGKGLWELDPKAIGGSKGQLVALVQFFSHVGANFIRNNSLLRASALSFTTLLSFVPLFALAFSILKGFGAQNRLAPLILKQVAAGSEVVVTKVLSYINNTNMGSVGAIGLAALLVTAISMLGSIEDAFNVSWGVRETRSLYRKFSDYLSVLLSAPLLLLAATSITTTLQSKWLATWFFENTYLGDLFFLVLGLTPYLSVWIALFLMYSFIPNTRVRFVSALLGAVLAGTLWQIAQWGYIHFQVGVGNYNAIYGTLAVLPILMVWIYLSWIIVLFGMEVVAAHQQLHTFRRDLRGGQISQASAELVTLATLRHIAEAFHDGAPAWSEEQLARRMGVPLRAIRDTLEKLTAAGFIVSSDRPVPSYLPARELDQIPLAEVLIALRRHGNRCNLVEEPEAQEMLETVDQALRERLSGVTLKEFGTARKPQDSPPRGVDKAQRHDI</sequence>
<dbReference type="Proteomes" id="UP000556026">
    <property type="component" value="Unassembled WGS sequence"/>
</dbReference>